<evidence type="ECO:0000256" key="1">
    <source>
        <dbReference type="SAM" id="MobiDB-lite"/>
    </source>
</evidence>
<feature type="compositionally biased region" description="Polar residues" evidence="1">
    <location>
        <begin position="117"/>
        <end position="130"/>
    </location>
</feature>
<gene>
    <name evidence="2" type="ORF">Goshw_012421</name>
</gene>
<reference evidence="2 3" key="1">
    <citation type="journal article" date="2019" name="Genome Biol. Evol.">
        <title>Insights into the evolution of the New World diploid cottons (Gossypium, subgenus Houzingenia) based on genome sequencing.</title>
        <authorList>
            <person name="Grover C.E."/>
            <person name="Arick M.A. 2nd"/>
            <person name="Thrash A."/>
            <person name="Conover J.L."/>
            <person name="Sanders W.S."/>
            <person name="Peterson D.G."/>
            <person name="Frelichowski J.E."/>
            <person name="Scheffler J.A."/>
            <person name="Scheffler B.E."/>
            <person name="Wendel J.F."/>
        </authorList>
    </citation>
    <scope>NUCLEOTIDE SEQUENCE [LARGE SCALE GENOMIC DNA]</scope>
    <source>
        <strain evidence="2">1</strain>
        <tissue evidence="2">Leaf</tissue>
    </source>
</reference>
<sequence length="369" mass="41419">MEPAKIDWTRIDSRFVEDCVYEHINAPKWVDFLAPVPHQPSIDDDAWFCTPDCNHPKTAEDFLQPSPPSKLPLRSVPGGGAGNFPFRELNQGDAKLKRRGQQTQSSSFSKFDDSENHNPNLSTPLPNHQAKSLKAAIKTSSEKNKPIITDGILQSQSDEIRPLKSSASARNLFAGRDILSHISEFCNELKKLASRAREREREENTQDEKTQVLGELDKERKPLLELGQEKHGIANEKEKMKINRNRNRTHGDEAENMAPSNISLNLEDVKHKNKGEERLLQIRTNPPSPQCFSAPTKTTVTPSKASRSRLMERGILQEVKQNKDMKAEKAGSSVSSCSSSVVNNVNVTDGRQARALDVFWFLKPCTMSE</sequence>
<feature type="region of interest" description="Disordered" evidence="1">
    <location>
        <begin position="283"/>
        <end position="306"/>
    </location>
</feature>
<dbReference type="PANTHER" id="PTHR36373:SF1">
    <property type="entry name" value="EXPRESSED PROTEIN"/>
    <property type="match status" value="1"/>
</dbReference>
<proteinExistence type="predicted"/>
<dbReference type="OrthoDB" id="1924112at2759"/>
<feature type="region of interest" description="Disordered" evidence="1">
    <location>
        <begin position="58"/>
        <end position="135"/>
    </location>
</feature>
<dbReference type="Proteomes" id="UP000593576">
    <property type="component" value="Unassembled WGS sequence"/>
</dbReference>
<dbReference type="PANTHER" id="PTHR36373">
    <property type="entry name" value="EXPRESSED PROTEIN"/>
    <property type="match status" value="1"/>
</dbReference>
<comment type="caution">
    <text evidence="2">The sequence shown here is derived from an EMBL/GenBank/DDBJ whole genome shotgun (WGS) entry which is preliminary data.</text>
</comment>
<name>A0A7J9L2J4_GOSSC</name>
<evidence type="ECO:0000313" key="2">
    <source>
        <dbReference type="EMBL" id="MBA0853005.1"/>
    </source>
</evidence>
<evidence type="ECO:0000313" key="3">
    <source>
        <dbReference type="Proteomes" id="UP000593576"/>
    </source>
</evidence>
<feature type="compositionally biased region" description="Polar residues" evidence="1">
    <location>
        <begin position="283"/>
        <end position="305"/>
    </location>
</feature>
<keyword evidence="3" id="KW-1185">Reference proteome</keyword>
<accession>A0A7J9L2J4</accession>
<organism evidence="2 3">
    <name type="scientific">Gossypium schwendimanii</name>
    <name type="common">Cotton</name>
    <dbReference type="NCBI Taxonomy" id="34291"/>
    <lineage>
        <taxon>Eukaryota</taxon>
        <taxon>Viridiplantae</taxon>
        <taxon>Streptophyta</taxon>
        <taxon>Embryophyta</taxon>
        <taxon>Tracheophyta</taxon>
        <taxon>Spermatophyta</taxon>
        <taxon>Magnoliopsida</taxon>
        <taxon>eudicotyledons</taxon>
        <taxon>Gunneridae</taxon>
        <taxon>Pentapetalae</taxon>
        <taxon>rosids</taxon>
        <taxon>malvids</taxon>
        <taxon>Malvales</taxon>
        <taxon>Malvaceae</taxon>
        <taxon>Malvoideae</taxon>
        <taxon>Gossypium</taxon>
    </lineage>
</organism>
<protein>
    <submittedName>
        <fullName evidence="2">Uncharacterized protein</fullName>
    </submittedName>
</protein>
<dbReference type="EMBL" id="JABFAF010000004">
    <property type="protein sequence ID" value="MBA0853005.1"/>
    <property type="molecule type" value="Genomic_DNA"/>
</dbReference>
<dbReference type="AlphaFoldDB" id="A0A7J9L2J4"/>